<dbReference type="PANTHER" id="PTHR30055">
    <property type="entry name" value="HTH-TYPE TRANSCRIPTIONAL REGULATOR RUTR"/>
    <property type="match status" value="1"/>
</dbReference>
<feature type="domain" description="HTH tetR-type" evidence="4">
    <location>
        <begin position="24"/>
        <end position="84"/>
    </location>
</feature>
<dbReference type="InterPro" id="IPR001647">
    <property type="entry name" value="HTH_TetR"/>
</dbReference>
<dbReference type="AlphaFoldDB" id="A0A4Y3KLS2"/>
<dbReference type="PROSITE" id="PS50977">
    <property type="entry name" value="HTH_TETR_2"/>
    <property type="match status" value="1"/>
</dbReference>
<evidence type="ECO:0000313" key="6">
    <source>
        <dbReference type="Proteomes" id="UP000320461"/>
    </source>
</evidence>
<dbReference type="Pfam" id="PF00440">
    <property type="entry name" value="TetR_N"/>
    <property type="match status" value="1"/>
</dbReference>
<gene>
    <name evidence="5" type="ORF">CGE01nite_26200</name>
</gene>
<comment type="caution">
    <text evidence="5">The sequence shown here is derived from an EMBL/GenBank/DDBJ whole genome shotgun (WGS) entry which is preliminary data.</text>
</comment>
<evidence type="ECO:0000313" key="5">
    <source>
        <dbReference type="EMBL" id="GEA85369.1"/>
    </source>
</evidence>
<dbReference type="Gene3D" id="1.10.10.60">
    <property type="entry name" value="Homeodomain-like"/>
    <property type="match status" value="1"/>
</dbReference>
<dbReference type="GO" id="GO:0003700">
    <property type="term" value="F:DNA-binding transcription factor activity"/>
    <property type="evidence" value="ECO:0007669"/>
    <property type="project" value="TreeGrafter"/>
</dbReference>
<dbReference type="PANTHER" id="PTHR30055:SF235">
    <property type="entry name" value="TRANSCRIPTIONAL REGULATORY PROTEIN"/>
    <property type="match status" value="1"/>
</dbReference>
<dbReference type="SUPFAM" id="SSF48498">
    <property type="entry name" value="Tetracyclin repressor-like, C-terminal domain"/>
    <property type="match status" value="1"/>
</dbReference>
<dbReference type="RefSeq" id="WP_229747552.1">
    <property type="nucleotide sequence ID" value="NZ_BJLQ01000033.1"/>
</dbReference>
<evidence type="ECO:0000256" key="2">
    <source>
        <dbReference type="PROSITE-ProRule" id="PRU00335"/>
    </source>
</evidence>
<dbReference type="Pfam" id="PF17920">
    <property type="entry name" value="TetR_C_16"/>
    <property type="match status" value="1"/>
</dbReference>
<dbReference type="EMBL" id="BJLQ01000033">
    <property type="protein sequence ID" value="GEA85369.1"/>
    <property type="molecule type" value="Genomic_DNA"/>
</dbReference>
<dbReference type="GO" id="GO:0000976">
    <property type="term" value="F:transcription cis-regulatory region binding"/>
    <property type="evidence" value="ECO:0007669"/>
    <property type="project" value="TreeGrafter"/>
</dbReference>
<dbReference type="Proteomes" id="UP000320461">
    <property type="component" value="Unassembled WGS sequence"/>
</dbReference>
<dbReference type="InterPro" id="IPR009057">
    <property type="entry name" value="Homeodomain-like_sf"/>
</dbReference>
<feature type="region of interest" description="Disordered" evidence="3">
    <location>
        <begin position="1"/>
        <end position="26"/>
    </location>
</feature>
<organism evidence="5 6">
    <name type="scientific">Cellulomonas gelida</name>
    <dbReference type="NCBI Taxonomy" id="1712"/>
    <lineage>
        <taxon>Bacteria</taxon>
        <taxon>Bacillati</taxon>
        <taxon>Actinomycetota</taxon>
        <taxon>Actinomycetes</taxon>
        <taxon>Micrococcales</taxon>
        <taxon>Cellulomonadaceae</taxon>
        <taxon>Cellulomonas</taxon>
    </lineage>
</organism>
<name>A0A4Y3KLS2_9CELL</name>
<reference evidence="5 6" key="1">
    <citation type="submission" date="2019-06" db="EMBL/GenBank/DDBJ databases">
        <title>Whole genome shotgun sequence of Cellulomonas gelida NBRC 3748.</title>
        <authorList>
            <person name="Hosoyama A."/>
            <person name="Uohara A."/>
            <person name="Ohji S."/>
            <person name="Ichikawa N."/>
        </authorList>
    </citation>
    <scope>NUCLEOTIDE SEQUENCE [LARGE SCALE GENOMIC DNA]</scope>
    <source>
        <strain evidence="5 6">NBRC 3748</strain>
    </source>
</reference>
<sequence length="211" mass="22483">MVVKGSDAPVDEPAARRGRRPGASTTRDEILAAARRQFAEVGFRRATVRAIAAEAGVDPKLVGHWFGGKAELFVASVQLPFDPRVLAMRIADGDRAHVGERLVAALVHGVLEDAVARGRGVALLRAVATEPQLAPLLRRLVVAEVLTPVAHAIGADHAEVRASLVASQMVGLLLMRHVVELAPLTERGADELVALVAPTVQRYLTAELPFE</sequence>
<evidence type="ECO:0000256" key="3">
    <source>
        <dbReference type="SAM" id="MobiDB-lite"/>
    </source>
</evidence>
<proteinExistence type="predicted"/>
<dbReference type="InterPro" id="IPR041678">
    <property type="entry name" value="TetR_C_16"/>
</dbReference>
<evidence type="ECO:0000256" key="1">
    <source>
        <dbReference type="ARBA" id="ARBA00023125"/>
    </source>
</evidence>
<keyword evidence="6" id="KW-1185">Reference proteome</keyword>
<dbReference type="InterPro" id="IPR050109">
    <property type="entry name" value="HTH-type_TetR-like_transc_reg"/>
</dbReference>
<evidence type="ECO:0000259" key="4">
    <source>
        <dbReference type="PROSITE" id="PS50977"/>
    </source>
</evidence>
<keyword evidence="1 2" id="KW-0238">DNA-binding</keyword>
<dbReference type="SUPFAM" id="SSF46689">
    <property type="entry name" value="Homeodomain-like"/>
    <property type="match status" value="1"/>
</dbReference>
<feature type="DNA-binding region" description="H-T-H motif" evidence="2">
    <location>
        <begin position="47"/>
        <end position="66"/>
    </location>
</feature>
<accession>A0A4Y3KLS2</accession>
<dbReference type="InterPro" id="IPR036271">
    <property type="entry name" value="Tet_transcr_reg_TetR-rel_C_sf"/>
</dbReference>
<dbReference type="PRINTS" id="PR00455">
    <property type="entry name" value="HTHTETR"/>
</dbReference>
<protein>
    <submittedName>
        <fullName evidence="5">TetR family transcriptional regulator</fullName>
    </submittedName>
</protein>
<dbReference type="Gene3D" id="1.10.357.10">
    <property type="entry name" value="Tetracycline Repressor, domain 2"/>
    <property type="match status" value="1"/>
</dbReference>